<dbReference type="CDD" id="cd06261">
    <property type="entry name" value="TM_PBP2"/>
    <property type="match status" value="1"/>
</dbReference>
<keyword evidence="6 7" id="KW-0472">Membrane</keyword>
<feature type="transmembrane region" description="Helical" evidence="7">
    <location>
        <begin position="21"/>
        <end position="39"/>
    </location>
</feature>
<feature type="transmembrane region" description="Helical" evidence="7">
    <location>
        <begin position="285"/>
        <end position="311"/>
    </location>
</feature>
<organism evidence="9 10">
    <name type="scientific">Williamsia marianensis</name>
    <dbReference type="NCBI Taxonomy" id="85044"/>
    <lineage>
        <taxon>Bacteria</taxon>
        <taxon>Bacillati</taxon>
        <taxon>Actinomycetota</taxon>
        <taxon>Actinomycetes</taxon>
        <taxon>Mycobacteriales</taxon>
        <taxon>Nocardiaceae</taxon>
        <taxon>Williamsia</taxon>
    </lineage>
</organism>
<keyword evidence="4 7" id="KW-0812">Transmembrane</keyword>
<dbReference type="SUPFAM" id="SSF161098">
    <property type="entry name" value="MetI-like"/>
    <property type="match status" value="1"/>
</dbReference>
<proteinExistence type="inferred from homology"/>
<dbReference type="PROSITE" id="PS50928">
    <property type="entry name" value="ABC_TM1"/>
    <property type="match status" value="1"/>
</dbReference>
<dbReference type="Pfam" id="PF00528">
    <property type="entry name" value="BPD_transp_1"/>
    <property type="match status" value="1"/>
</dbReference>
<comment type="similarity">
    <text evidence="7">Belongs to the binding-protein-dependent transport system permease family.</text>
</comment>
<evidence type="ECO:0000256" key="4">
    <source>
        <dbReference type="ARBA" id="ARBA00022692"/>
    </source>
</evidence>
<sequence>MAVPTEIPRTRTLGRAVARRLGVSLLVLWGAITATFIVIHSGSGSPINAIIGTAEVSPQVRAQIISDYKLDDPILTQYGNYLWRLLHGDLGRSYALRMPVSEAIGEQIWPTLQLVIVAAILSLLTALLVGLATANRPGWIRGPITSLEVLTVAVPTFWLGILLLTIFSFELGWFPSVGSEGVSSLVLPAIALAAAPAALLSQVLRHGVEKTLDEPFVVTARSRGVGETVVLLRHVLRHAAMPVITLWGWIIGALISGAVVVEQVFSREGLGRLTIAAVTGRDLPLVLGVVIIAATFYTIVNTLIDAAYGWLDPRLRTQDSSSATGKAAL</sequence>
<name>A0A2G3PIL0_WILMA</name>
<dbReference type="InterPro" id="IPR035906">
    <property type="entry name" value="MetI-like_sf"/>
</dbReference>
<dbReference type="GO" id="GO:0071916">
    <property type="term" value="F:dipeptide transmembrane transporter activity"/>
    <property type="evidence" value="ECO:0007669"/>
    <property type="project" value="TreeGrafter"/>
</dbReference>
<keyword evidence="5 7" id="KW-1133">Transmembrane helix</keyword>
<evidence type="ECO:0000256" key="7">
    <source>
        <dbReference type="RuleBase" id="RU363032"/>
    </source>
</evidence>
<dbReference type="AlphaFoldDB" id="A0A2G3PIL0"/>
<feature type="transmembrane region" description="Helical" evidence="7">
    <location>
        <begin position="243"/>
        <end position="265"/>
    </location>
</feature>
<evidence type="ECO:0000256" key="6">
    <source>
        <dbReference type="ARBA" id="ARBA00023136"/>
    </source>
</evidence>
<evidence type="ECO:0000256" key="1">
    <source>
        <dbReference type="ARBA" id="ARBA00004651"/>
    </source>
</evidence>
<protein>
    <submittedName>
        <fullName evidence="9">ABC transporter permease</fullName>
    </submittedName>
</protein>
<dbReference type="PANTHER" id="PTHR43163">
    <property type="entry name" value="DIPEPTIDE TRANSPORT SYSTEM PERMEASE PROTEIN DPPB-RELATED"/>
    <property type="match status" value="1"/>
</dbReference>
<keyword evidence="2 7" id="KW-0813">Transport</keyword>
<evidence type="ECO:0000313" key="10">
    <source>
        <dbReference type="Proteomes" id="UP000225108"/>
    </source>
</evidence>
<dbReference type="Gene3D" id="1.10.3720.10">
    <property type="entry name" value="MetI-like"/>
    <property type="match status" value="1"/>
</dbReference>
<evidence type="ECO:0000256" key="2">
    <source>
        <dbReference type="ARBA" id="ARBA00022448"/>
    </source>
</evidence>
<comment type="caution">
    <text evidence="9">The sequence shown here is derived from an EMBL/GenBank/DDBJ whole genome shotgun (WGS) entry which is preliminary data.</text>
</comment>
<feature type="transmembrane region" description="Helical" evidence="7">
    <location>
        <begin position="146"/>
        <end position="169"/>
    </location>
</feature>
<feature type="transmembrane region" description="Helical" evidence="7">
    <location>
        <begin position="181"/>
        <end position="200"/>
    </location>
</feature>
<reference evidence="9 10" key="1">
    <citation type="submission" date="2017-10" db="EMBL/GenBank/DDBJ databases">
        <title>The draft genome sequence of Williamsia sp. BULT 1.1 isolated from the semi-arid grassland soils from South Africa.</title>
        <authorList>
            <person name="Kabwe M.H."/>
            <person name="Govender N."/>
            <person name="Mutseka Lunga P."/>
            <person name="Vikram S."/>
            <person name="Makhalanyane T.P."/>
        </authorList>
    </citation>
    <scope>NUCLEOTIDE SEQUENCE [LARGE SCALE GENOMIC DNA]</scope>
    <source>
        <strain evidence="9 10">BULT 1.1</strain>
    </source>
</reference>
<accession>A0A2G3PIL0</accession>
<evidence type="ECO:0000256" key="5">
    <source>
        <dbReference type="ARBA" id="ARBA00022989"/>
    </source>
</evidence>
<dbReference type="PANTHER" id="PTHR43163:SF6">
    <property type="entry name" value="DIPEPTIDE TRANSPORT SYSTEM PERMEASE PROTEIN DPPB-RELATED"/>
    <property type="match status" value="1"/>
</dbReference>
<dbReference type="Proteomes" id="UP000225108">
    <property type="component" value="Unassembled WGS sequence"/>
</dbReference>
<keyword evidence="3" id="KW-1003">Cell membrane</keyword>
<evidence type="ECO:0000313" key="9">
    <source>
        <dbReference type="EMBL" id="PHV64952.1"/>
    </source>
</evidence>
<feature type="domain" description="ABC transmembrane type-1" evidence="8">
    <location>
        <begin position="108"/>
        <end position="308"/>
    </location>
</feature>
<comment type="subcellular location">
    <subcellularLocation>
        <location evidence="1 7">Cell membrane</location>
        <topology evidence="1 7">Multi-pass membrane protein</topology>
    </subcellularLocation>
</comment>
<dbReference type="InterPro" id="IPR000515">
    <property type="entry name" value="MetI-like"/>
</dbReference>
<evidence type="ECO:0000259" key="8">
    <source>
        <dbReference type="PROSITE" id="PS50928"/>
    </source>
</evidence>
<feature type="transmembrane region" description="Helical" evidence="7">
    <location>
        <begin position="108"/>
        <end position="134"/>
    </location>
</feature>
<dbReference type="EMBL" id="PEBD01000011">
    <property type="protein sequence ID" value="PHV64952.1"/>
    <property type="molecule type" value="Genomic_DNA"/>
</dbReference>
<dbReference type="GO" id="GO:0005886">
    <property type="term" value="C:plasma membrane"/>
    <property type="evidence" value="ECO:0007669"/>
    <property type="project" value="UniProtKB-SubCell"/>
</dbReference>
<evidence type="ECO:0000256" key="3">
    <source>
        <dbReference type="ARBA" id="ARBA00022475"/>
    </source>
</evidence>
<gene>
    <name evidence="9" type="ORF">CSW57_21635</name>
</gene>